<reference evidence="1 2" key="1">
    <citation type="journal article" date="2017" name="Nat. Ecol. Evol.">
        <title>Scallop genome provides insights into evolution of bilaterian karyotype and development.</title>
        <authorList>
            <person name="Wang S."/>
            <person name="Zhang J."/>
            <person name="Jiao W."/>
            <person name="Li J."/>
            <person name="Xun X."/>
            <person name="Sun Y."/>
            <person name="Guo X."/>
            <person name="Huan P."/>
            <person name="Dong B."/>
            <person name="Zhang L."/>
            <person name="Hu X."/>
            <person name="Sun X."/>
            <person name="Wang J."/>
            <person name="Zhao C."/>
            <person name="Wang Y."/>
            <person name="Wang D."/>
            <person name="Huang X."/>
            <person name="Wang R."/>
            <person name="Lv J."/>
            <person name="Li Y."/>
            <person name="Zhang Z."/>
            <person name="Liu B."/>
            <person name="Lu W."/>
            <person name="Hui Y."/>
            <person name="Liang J."/>
            <person name="Zhou Z."/>
            <person name="Hou R."/>
            <person name="Li X."/>
            <person name="Liu Y."/>
            <person name="Li H."/>
            <person name="Ning X."/>
            <person name="Lin Y."/>
            <person name="Zhao L."/>
            <person name="Xing Q."/>
            <person name="Dou J."/>
            <person name="Li Y."/>
            <person name="Mao J."/>
            <person name="Guo H."/>
            <person name="Dou H."/>
            <person name="Li T."/>
            <person name="Mu C."/>
            <person name="Jiang W."/>
            <person name="Fu Q."/>
            <person name="Fu X."/>
            <person name="Miao Y."/>
            <person name="Liu J."/>
            <person name="Yu Q."/>
            <person name="Li R."/>
            <person name="Liao H."/>
            <person name="Li X."/>
            <person name="Kong Y."/>
            <person name="Jiang Z."/>
            <person name="Chourrout D."/>
            <person name="Li R."/>
            <person name="Bao Z."/>
        </authorList>
    </citation>
    <scope>NUCLEOTIDE SEQUENCE [LARGE SCALE GENOMIC DNA]</scope>
    <source>
        <strain evidence="1 2">PY_sf001</strain>
    </source>
</reference>
<dbReference type="AlphaFoldDB" id="A0A210PUG6"/>
<dbReference type="EMBL" id="NEDP02005485">
    <property type="protein sequence ID" value="OWF40140.1"/>
    <property type="molecule type" value="Genomic_DNA"/>
</dbReference>
<keyword evidence="2" id="KW-1185">Reference proteome</keyword>
<name>A0A210PUG6_MIZYE</name>
<evidence type="ECO:0000313" key="1">
    <source>
        <dbReference type="EMBL" id="OWF40140.1"/>
    </source>
</evidence>
<accession>A0A210PUG6</accession>
<protein>
    <submittedName>
        <fullName evidence="1">Uncharacterized protein</fullName>
    </submittedName>
</protein>
<organism evidence="1 2">
    <name type="scientific">Mizuhopecten yessoensis</name>
    <name type="common">Japanese scallop</name>
    <name type="synonym">Patinopecten yessoensis</name>
    <dbReference type="NCBI Taxonomy" id="6573"/>
    <lineage>
        <taxon>Eukaryota</taxon>
        <taxon>Metazoa</taxon>
        <taxon>Spiralia</taxon>
        <taxon>Lophotrochozoa</taxon>
        <taxon>Mollusca</taxon>
        <taxon>Bivalvia</taxon>
        <taxon>Autobranchia</taxon>
        <taxon>Pteriomorphia</taxon>
        <taxon>Pectinida</taxon>
        <taxon>Pectinoidea</taxon>
        <taxon>Pectinidae</taxon>
        <taxon>Mizuhopecten</taxon>
    </lineage>
</organism>
<sequence>MQSKFVCLSSKQLGSYGDRCLGRHHWEEKTDRKERRQERNSSHTLHQVDSRVLRFSGSEEVLFDTERFSDYTGKSTESLTRSVEVVPRSYRRILKRDVWNRGHSSVCANVCRRHRKHN</sequence>
<comment type="caution">
    <text evidence="1">The sequence shown here is derived from an EMBL/GenBank/DDBJ whole genome shotgun (WGS) entry which is preliminary data.</text>
</comment>
<gene>
    <name evidence="1" type="ORF">KP79_PYT23398</name>
</gene>
<evidence type="ECO:0000313" key="2">
    <source>
        <dbReference type="Proteomes" id="UP000242188"/>
    </source>
</evidence>
<proteinExistence type="predicted"/>
<dbReference type="Proteomes" id="UP000242188">
    <property type="component" value="Unassembled WGS sequence"/>
</dbReference>